<organism evidence="2 3">
    <name type="scientific">Leucobacter viscericola</name>
    <dbReference type="NCBI Taxonomy" id="2714935"/>
    <lineage>
        <taxon>Bacteria</taxon>
        <taxon>Bacillati</taxon>
        <taxon>Actinomycetota</taxon>
        <taxon>Actinomycetes</taxon>
        <taxon>Micrococcales</taxon>
        <taxon>Microbacteriaceae</taxon>
        <taxon>Leucobacter</taxon>
    </lineage>
</organism>
<evidence type="ECO:0008006" key="4">
    <source>
        <dbReference type="Google" id="ProtNLM"/>
    </source>
</evidence>
<evidence type="ECO:0000313" key="3">
    <source>
        <dbReference type="Proteomes" id="UP000502677"/>
    </source>
</evidence>
<protein>
    <recommendedName>
        <fullName evidence="4">DUF1376 domain-containing protein</fullName>
    </recommendedName>
</protein>
<dbReference type="AlphaFoldDB" id="A0A6G7XGS8"/>
<evidence type="ECO:0000313" key="2">
    <source>
        <dbReference type="EMBL" id="QIK63810.1"/>
    </source>
</evidence>
<feature type="compositionally biased region" description="Polar residues" evidence="1">
    <location>
        <begin position="117"/>
        <end position="136"/>
    </location>
</feature>
<keyword evidence="3" id="KW-1185">Reference proteome</keyword>
<gene>
    <name evidence="2" type="ORF">G7068_11890</name>
</gene>
<dbReference type="Proteomes" id="UP000502677">
    <property type="component" value="Chromosome"/>
</dbReference>
<name>A0A6G7XGS8_9MICO</name>
<dbReference type="EMBL" id="CP049863">
    <property type="protein sequence ID" value="QIK63810.1"/>
    <property type="molecule type" value="Genomic_DNA"/>
</dbReference>
<feature type="region of interest" description="Disordered" evidence="1">
    <location>
        <begin position="112"/>
        <end position="161"/>
    </location>
</feature>
<sequence length="254" mass="28227">MSMAWFRVDDQFGSDPKVMRIPRAERHSCLGLWLQAGVWSAQHLTDGRVPDYMLDELGADVSHRDRLVTVGLWIETGDGIAFNDWSDYQPSRADILAAREKERLRKEAYRQKMAENKGQSPGGTQKDSDAGHQQVSGHPDPTRPDPAPIKEVAKATSTRGARITADWLPSKDDVAAISEQCPGLDTQAEHLVFIDYWIGVAGARGVKLDWSATWRNWMRKKFKELPRGTTQAPGQKMTAVDKARAFAAEIGGEG</sequence>
<proteinExistence type="predicted"/>
<evidence type="ECO:0000256" key="1">
    <source>
        <dbReference type="SAM" id="MobiDB-lite"/>
    </source>
</evidence>
<dbReference type="RefSeq" id="WP_166292152.1">
    <property type="nucleotide sequence ID" value="NZ_CP049863.1"/>
</dbReference>
<dbReference type="KEGG" id="lvi:G7068_11890"/>
<reference evidence="2 3" key="1">
    <citation type="submission" date="2020-03" db="EMBL/GenBank/DDBJ databases">
        <title>Leucobacter sp. nov., isolated from beetles.</title>
        <authorList>
            <person name="Hyun D.-W."/>
            <person name="Bae J.-W."/>
        </authorList>
    </citation>
    <scope>NUCLEOTIDE SEQUENCE [LARGE SCALE GENOMIC DNA]</scope>
    <source>
        <strain evidence="2 3">HDW9C</strain>
    </source>
</reference>
<accession>A0A6G7XGS8</accession>